<name>A3K2H7_SAGS3</name>
<dbReference type="EMBL" id="AAYA01000005">
    <property type="protein sequence ID" value="EBA08386.1"/>
    <property type="molecule type" value="Genomic_DNA"/>
</dbReference>
<proteinExistence type="predicted"/>
<sequence>MQIGQRDDPLAAEARAAATAILRDRENAPEARLAFLRAQKLTVPPV</sequence>
<dbReference type="Proteomes" id="UP000005713">
    <property type="component" value="Unassembled WGS sequence"/>
</dbReference>
<organism evidence="1 2">
    <name type="scientific">Sagittula stellata (strain ATCC 700073 / DSM 11524 / E-37)</name>
    <dbReference type="NCBI Taxonomy" id="388399"/>
    <lineage>
        <taxon>Bacteria</taxon>
        <taxon>Pseudomonadati</taxon>
        <taxon>Pseudomonadota</taxon>
        <taxon>Alphaproteobacteria</taxon>
        <taxon>Rhodobacterales</taxon>
        <taxon>Roseobacteraceae</taxon>
        <taxon>Sagittula</taxon>
    </lineage>
</organism>
<evidence type="ECO:0000313" key="1">
    <source>
        <dbReference type="EMBL" id="EBA08386.1"/>
    </source>
</evidence>
<comment type="caution">
    <text evidence="1">The sequence shown here is derived from an EMBL/GenBank/DDBJ whole genome shotgun (WGS) entry which is preliminary data.</text>
</comment>
<accession>A3K2H7</accession>
<dbReference type="AlphaFoldDB" id="A3K2H7"/>
<protein>
    <submittedName>
        <fullName evidence="1">Uncharacterized protein</fullName>
    </submittedName>
</protein>
<evidence type="ECO:0000313" key="2">
    <source>
        <dbReference type="Proteomes" id="UP000005713"/>
    </source>
</evidence>
<gene>
    <name evidence="1" type="ORF">SSE37_16278</name>
</gene>
<keyword evidence="2" id="KW-1185">Reference proteome</keyword>
<reference evidence="1 2" key="1">
    <citation type="submission" date="2006-06" db="EMBL/GenBank/DDBJ databases">
        <authorList>
            <person name="Moran M.A."/>
            <person name="Ferriera S."/>
            <person name="Johnson J."/>
            <person name="Kravitz S."/>
            <person name="Beeson K."/>
            <person name="Sutton G."/>
            <person name="Rogers Y.-H."/>
            <person name="Friedman R."/>
            <person name="Frazier M."/>
            <person name="Venter J.C."/>
        </authorList>
    </citation>
    <scope>NUCLEOTIDE SEQUENCE [LARGE SCALE GENOMIC DNA]</scope>
    <source>
        <strain evidence="1 2">E-37</strain>
    </source>
</reference>